<dbReference type="Gene3D" id="3.40.640.10">
    <property type="entry name" value="Type I PLP-dependent aspartate aminotransferase-like (Major domain)"/>
    <property type="match status" value="1"/>
</dbReference>
<dbReference type="Proteomes" id="UP000823896">
    <property type="component" value="Unassembled WGS sequence"/>
</dbReference>
<keyword evidence="5" id="KW-0808">Transferase</keyword>
<sequence length="412" mass="46026">MRFVKEQVDLKPIVDTVFAIVKKAKEAKQEIGEENVVDATIGSLYDENGKIVAFDSVFSTLKQLPNEVMAAYAGSFTGNPNYREHVYDWVVGGRSKLAHSVIATPGGTGAVSITVSETLDEGETLIIPEICWGSYSLMASMDNLKTKSYALFDGDHFNLASLKETCEEVMKTQNKLVIVINDPCHNPTGYSLSQQEWDEVIDYLNECGEKVPVVLLNDIAYIDYSYRGKAARDYIRTFDKISENVFVVIAFSISKSMTSYGMRCGAAILMAQKEESVREVEIVFEKAARAIWSNVNNAAMENFVTVVTDNRDAYEAEKDKYVDLLKERSTIFTSEADACGLEYYPYKEGFFVTVKIDDNNVRNAYHEALMKEHIYTVMVNKGIRVAVCSLPVEKCKGLAGRMKKILDEVTAA</sequence>
<evidence type="ECO:0000256" key="1">
    <source>
        <dbReference type="ARBA" id="ARBA00001933"/>
    </source>
</evidence>
<comment type="subunit">
    <text evidence="3">Homodimer.</text>
</comment>
<keyword evidence="4 8" id="KW-0032">Aminotransferase</keyword>
<dbReference type="GO" id="GO:0030170">
    <property type="term" value="F:pyridoxal phosphate binding"/>
    <property type="evidence" value="ECO:0007669"/>
    <property type="project" value="InterPro"/>
</dbReference>
<gene>
    <name evidence="8" type="ORF">H9702_04270</name>
</gene>
<comment type="cofactor">
    <cofactor evidence="1">
        <name>pyridoxal 5'-phosphate</name>
        <dbReference type="ChEBI" id="CHEBI:597326"/>
    </cofactor>
</comment>
<dbReference type="InterPro" id="IPR004839">
    <property type="entry name" value="Aminotransferase_I/II_large"/>
</dbReference>
<reference evidence="8" key="1">
    <citation type="journal article" date="2021" name="PeerJ">
        <title>Extensive microbial diversity within the chicken gut microbiome revealed by metagenomics and culture.</title>
        <authorList>
            <person name="Gilroy R."/>
            <person name="Ravi A."/>
            <person name="Getino M."/>
            <person name="Pursley I."/>
            <person name="Horton D.L."/>
            <person name="Alikhan N.F."/>
            <person name="Baker D."/>
            <person name="Gharbi K."/>
            <person name="Hall N."/>
            <person name="Watson M."/>
            <person name="Adriaenssens E.M."/>
            <person name="Foster-Nyarko E."/>
            <person name="Jarju S."/>
            <person name="Secka A."/>
            <person name="Antonio M."/>
            <person name="Oren A."/>
            <person name="Chaudhuri R.R."/>
            <person name="La Ragione R."/>
            <person name="Hildebrand F."/>
            <person name="Pallen M.J."/>
        </authorList>
    </citation>
    <scope>NUCLEOTIDE SEQUENCE</scope>
    <source>
        <strain evidence="8">CHK187-11901</strain>
    </source>
</reference>
<dbReference type="CDD" id="cd00609">
    <property type="entry name" value="AAT_like"/>
    <property type="match status" value="1"/>
</dbReference>
<reference evidence="8" key="2">
    <citation type="submission" date="2021-04" db="EMBL/GenBank/DDBJ databases">
        <authorList>
            <person name="Gilroy R."/>
        </authorList>
    </citation>
    <scope>NUCLEOTIDE SEQUENCE</scope>
    <source>
        <strain evidence="8">CHK187-11901</strain>
    </source>
</reference>
<dbReference type="PANTHER" id="PTHR11879:SF22">
    <property type="entry name" value="ASPARTATE AMINOTRANSFERASE, MITOCHONDRIAL"/>
    <property type="match status" value="1"/>
</dbReference>
<dbReference type="InterPro" id="IPR015422">
    <property type="entry name" value="PyrdxlP-dep_Trfase_small"/>
</dbReference>
<dbReference type="AlphaFoldDB" id="A0A9D2SV49"/>
<dbReference type="InterPro" id="IPR015421">
    <property type="entry name" value="PyrdxlP-dep_Trfase_major"/>
</dbReference>
<evidence type="ECO:0000256" key="2">
    <source>
        <dbReference type="ARBA" id="ARBA00007441"/>
    </source>
</evidence>
<dbReference type="InterPro" id="IPR015424">
    <property type="entry name" value="PyrdxlP-dep_Trfase"/>
</dbReference>
<name>A0A9D2SV49_9FIRM</name>
<evidence type="ECO:0000313" key="8">
    <source>
        <dbReference type="EMBL" id="HJC36327.1"/>
    </source>
</evidence>
<dbReference type="Gene3D" id="3.90.1150.10">
    <property type="entry name" value="Aspartate Aminotransferase, domain 1"/>
    <property type="match status" value="1"/>
</dbReference>
<proteinExistence type="inferred from homology"/>
<feature type="domain" description="Aminotransferase class I/classII large" evidence="7">
    <location>
        <begin position="40"/>
        <end position="400"/>
    </location>
</feature>
<dbReference type="PANTHER" id="PTHR11879">
    <property type="entry name" value="ASPARTATE AMINOTRANSFERASE"/>
    <property type="match status" value="1"/>
</dbReference>
<keyword evidence="6" id="KW-0663">Pyridoxal phosphate</keyword>
<evidence type="ECO:0000259" key="7">
    <source>
        <dbReference type="Pfam" id="PF00155"/>
    </source>
</evidence>
<dbReference type="Pfam" id="PF00155">
    <property type="entry name" value="Aminotran_1_2"/>
    <property type="match status" value="1"/>
</dbReference>
<dbReference type="InterPro" id="IPR000796">
    <property type="entry name" value="Asp_trans"/>
</dbReference>
<dbReference type="GO" id="GO:0006520">
    <property type="term" value="P:amino acid metabolic process"/>
    <property type="evidence" value="ECO:0007669"/>
    <property type="project" value="InterPro"/>
</dbReference>
<evidence type="ECO:0000256" key="6">
    <source>
        <dbReference type="ARBA" id="ARBA00022898"/>
    </source>
</evidence>
<dbReference type="SUPFAM" id="SSF53383">
    <property type="entry name" value="PLP-dependent transferases"/>
    <property type="match status" value="1"/>
</dbReference>
<accession>A0A9D2SV49</accession>
<protein>
    <submittedName>
        <fullName evidence="8">Aminotransferase class I/II-fold pyridoxal phosphate-dependent enzyme</fullName>
    </submittedName>
</protein>
<evidence type="ECO:0000256" key="3">
    <source>
        <dbReference type="ARBA" id="ARBA00011738"/>
    </source>
</evidence>
<comment type="similarity">
    <text evidence="2">Belongs to the class-I pyridoxal-phosphate-dependent aminotransferase family.</text>
</comment>
<evidence type="ECO:0000256" key="4">
    <source>
        <dbReference type="ARBA" id="ARBA00022576"/>
    </source>
</evidence>
<evidence type="ECO:0000313" key="9">
    <source>
        <dbReference type="Proteomes" id="UP000823896"/>
    </source>
</evidence>
<evidence type="ECO:0000256" key="5">
    <source>
        <dbReference type="ARBA" id="ARBA00022679"/>
    </source>
</evidence>
<dbReference type="GO" id="GO:0008483">
    <property type="term" value="F:transaminase activity"/>
    <property type="evidence" value="ECO:0007669"/>
    <property type="project" value="UniProtKB-KW"/>
</dbReference>
<comment type="caution">
    <text evidence="8">The sequence shown here is derived from an EMBL/GenBank/DDBJ whole genome shotgun (WGS) entry which is preliminary data.</text>
</comment>
<organism evidence="8 9">
    <name type="scientific">Candidatus Merdibacter merdavium</name>
    <dbReference type="NCBI Taxonomy" id="2838692"/>
    <lineage>
        <taxon>Bacteria</taxon>
        <taxon>Bacillati</taxon>
        <taxon>Bacillota</taxon>
        <taxon>Erysipelotrichia</taxon>
        <taxon>Erysipelotrichales</taxon>
        <taxon>Erysipelotrichaceae</taxon>
        <taxon>Merdibacter</taxon>
    </lineage>
</organism>
<dbReference type="EMBL" id="DWWM01000026">
    <property type="protein sequence ID" value="HJC36327.1"/>
    <property type="molecule type" value="Genomic_DNA"/>
</dbReference>
<dbReference type="GO" id="GO:0042802">
    <property type="term" value="F:identical protein binding"/>
    <property type="evidence" value="ECO:0007669"/>
    <property type="project" value="TreeGrafter"/>
</dbReference>